<dbReference type="EMBL" id="AP027742">
    <property type="protein sequence ID" value="BDZ77811.1"/>
    <property type="molecule type" value="Genomic_DNA"/>
</dbReference>
<dbReference type="Pfam" id="PF14397">
    <property type="entry name" value="ATPgrasp_ST"/>
    <property type="match status" value="1"/>
</dbReference>
<dbReference type="InterPro" id="IPR039523">
    <property type="entry name" value="RimK-rel_E_lig_ATP-grasp"/>
</dbReference>
<sequence length="371" mass="44376">MLREYRRKIYKKIRFETWYRKGNYYWRKRDKMDEIIEKYKGPEAFEDRRYLRRLKRDMIRSLFKYGSYYSEYFLYDYEGKDPEYRASFITEGIRMSFYPRMNKRKNTDILENKYRTYKKFENMYKREVIRIRKNEDPTQENLKKLQEFAGRHGEYVVKPVYAAFGKAVRIENIAMYDSVEDAHEHYRKYGAVIEEKIEQGWEMARIHEGSVNTLRIPTVIIRNEKNEPEIRLFHPSLRMGREGSFVDNFSAGGISALIDPDSGVIYTDGADKKGHSYECHPDSKVKFKGFGIPRWEEAVAMVKEAAMMIPDNHYCGWDLAFARDRGWCMVEANCTAQMGAMQMVEKKGRRHELEDLITQMQEKRDCDEAVR</sequence>
<dbReference type="Proteomes" id="UP001305815">
    <property type="component" value="Chromosome"/>
</dbReference>
<evidence type="ECO:0000313" key="3">
    <source>
        <dbReference type="Proteomes" id="UP001305815"/>
    </source>
</evidence>
<organism evidence="2 3">
    <name type="scientific">Claveliimonas bilis</name>
    <dbReference type="NCBI Taxonomy" id="3028070"/>
    <lineage>
        <taxon>Bacteria</taxon>
        <taxon>Bacillati</taxon>
        <taxon>Bacillota</taxon>
        <taxon>Clostridia</taxon>
        <taxon>Lachnospirales</taxon>
        <taxon>Lachnospiraceae</taxon>
        <taxon>Claveliimonas</taxon>
    </lineage>
</organism>
<reference evidence="3" key="1">
    <citation type="journal article" date="2023" name="Int. J. Syst. Evol. Microbiol.">
        <title>Claveliimonas bilis gen. nov., sp. nov., deoxycholic acid-producing bacteria isolated from human faeces, and reclassification of Sellimonas monacensis Zenner et al. 2021 as Claveliimonas monacensis comb. nov.</title>
        <authorList>
            <person name="Hisatomi A."/>
            <person name="Kastawa N.W.E.P.G."/>
            <person name="Song I."/>
            <person name="Ohkuma M."/>
            <person name="Fukiya S."/>
            <person name="Sakamoto M."/>
        </authorList>
    </citation>
    <scope>NUCLEOTIDE SEQUENCE [LARGE SCALE GENOMIC DNA]</scope>
    <source>
        <strain evidence="3">12BBH14</strain>
    </source>
</reference>
<protein>
    <recommendedName>
        <fullName evidence="1">Alpha-L-glutamate ligase-related protein ATP-grasp domain-containing protein</fullName>
    </recommendedName>
</protein>
<gene>
    <name evidence="2" type="ORF">Lac1_19940</name>
</gene>
<feature type="domain" description="Alpha-L-glutamate ligase-related protein ATP-grasp" evidence="1">
    <location>
        <begin position="94"/>
        <end position="354"/>
    </location>
</feature>
<accession>A0ABM8I497</accession>
<evidence type="ECO:0000259" key="1">
    <source>
        <dbReference type="Pfam" id="PF14397"/>
    </source>
</evidence>
<evidence type="ECO:0000313" key="2">
    <source>
        <dbReference type="EMBL" id="BDZ77811.1"/>
    </source>
</evidence>
<keyword evidence="3" id="KW-1185">Reference proteome</keyword>
<dbReference type="RefSeq" id="WP_230107606.1">
    <property type="nucleotide sequence ID" value="NZ_AP024845.1"/>
</dbReference>
<name>A0ABM8I497_9FIRM</name>
<proteinExistence type="predicted"/>